<protein>
    <submittedName>
        <fullName evidence="2">Pyridoxamine 5'-phosphate oxidase family protein</fullName>
    </submittedName>
</protein>
<reference evidence="2 3" key="1">
    <citation type="submission" date="2023-12" db="EMBL/GenBank/DDBJ databases">
        <title>A. evansii MAY27, complete genome.</title>
        <authorList>
            <person name="Wang Y."/>
        </authorList>
    </citation>
    <scope>NUCLEOTIDE SEQUENCE [LARGE SCALE GENOMIC DNA]</scope>
    <source>
        <strain evidence="2 3">MAY27</strain>
    </source>
</reference>
<name>A0ABZ1AXB0_AROEV</name>
<dbReference type="Gene3D" id="2.30.110.10">
    <property type="entry name" value="Electron Transport, Fmn-binding Protein, Chain A"/>
    <property type="match status" value="1"/>
</dbReference>
<dbReference type="EMBL" id="CP141259">
    <property type="protein sequence ID" value="WRL48763.1"/>
    <property type="molecule type" value="Genomic_DNA"/>
</dbReference>
<evidence type="ECO:0000259" key="1">
    <source>
        <dbReference type="Pfam" id="PF01243"/>
    </source>
</evidence>
<dbReference type="Proteomes" id="UP001626593">
    <property type="component" value="Chromosome"/>
</dbReference>
<accession>A0ABZ1AXB0</accession>
<organism evidence="2 3">
    <name type="scientific">Aromatoleum evansii</name>
    <name type="common">Azoarcus evansii</name>
    <dbReference type="NCBI Taxonomy" id="59406"/>
    <lineage>
        <taxon>Bacteria</taxon>
        <taxon>Pseudomonadati</taxon>
        <taxon>Pseudomonadota</taxon>
        <taxon>Betaproteobacteria</taxon>
        <taxon>Rhodocyclales</taxon>
        <taxon>Rhodocyclaceae</taxon>
        <taxon>Aromatoleum</taxon>
    </lineage>
</organism>
<dbReference type="SUPFAM" id="SSF50475">
    <property type="entry name" value="FMN-binding split barrel"/>
    <property type="match status" value="1"/>
</dbReference>
<sequence length="142" mass="15906">MTLATQGPDGPWAAAVFYVNEGPDVYFLSAPSTRHARNLAADGRVAATVQEDYSDWRQIKGIQLEGEVTRLNIADSVRAAGLFMRKFPFTAERRAEEVISMAMSKIAWYRLRTSVLYFVDNSRGFGWRERLESAALKTPLSA</sequence>
<gene>
    <name evidence="2" type="ORF">U5817_12130</name>
</gene>
<dbReference type="RefSeq" id="WP_407280922.1">
    <property type="nucleotide sequence ID" value="NZ_CP141259.1"/>
</dbReference>
<evidence type="ECO:0000313" key="2">
    <source>
        <dbReference type="EMBL" id="WRL48763.1"/>
    </source>
</evidence>
<dbReference type="InterPro" id="IPR011576">
    <property type="entry name" value="Pyridox_Oxase_N"/>
</dbReference>
<keyword evidence="3" id="KW-1185">Reference proteome</keyword>
<evidence type="ECO:0000313" key="3">
    <source>
        <dbReference type="Proteomes" id="UP001626593"/>
    </source>
</evidence>
<feature type="domain" description="Pyridoxamine 5'-phosphate oxidase N-terminal" evidence="1">
    <location>
        <begin position="1"/>
        <end position="80"/>
    </location>
</feature>
<dbReference type="InterPro" id="IPR012349">
    <property type="entry name" value="Split_barrel_FMN-bd"/>
</dbReference>
<dbReference type="Pfam" id="PF01243">
    <property type="entry name" value="PNPOx_N"/>
    <property type="match status" value="1"/>
</dbReference>
<proteinExistence type="predicted"/>